<accession>A0A0A7HB90</accession>
<dbReference type="InterPro" id="IPR027417">
    <property type="entry name" value="P-loop_NTPase"/>
</dbReference>
<sequence length="326" mass="36677">MLTIKINKGIYRGNEISGTFMSSGKTWFPNKIHESEAHLGDGKVFVQIDGVERGVWVFKSDIETEGVETPAVVTESQDEMKHRINKRFKVMNMMTNGIIDGKIRSLIISGAAGIGKTYSLDKALQNAHENETIEYKSINGKISGIGLYEQLWNNRGPNSVLLIDDVDVFSDMDILNLLKAALDTGEKRKVCWSTSSSYLDDKNIDKEFEFEGTIVFITNVDIDRELERGTKLAPHLQALVSRSVYLDLGVHSNEEIMVRVEDVILSTDMMQKRGLTDAQTYQALSWMKANVLRLRNVSLRTALYLADFIATDSNDWSEIAEVTLLK</sequence>
<name>A0A0A7HB90_9CAUD</name>
<evidence type="ECO:0000313" key="3">
    <source>
        <dbReference type="Proteomes" id="UP000030715"/>
    </source>
</evidence>
<dbReference type="KEGG" id="vg:26632396"/>
<dbReference type="SMART" id="SM00382">
    <property type="entry name" value="AAA"/>
    <property type="match status" value="1"/>
</dbReference>
<organism evidence="2 3">
    <name type="scientific">Escherichia phage vb_EcoM-VR5</name>
    <dbReference type="NCBI Taxonomy" id="1567026"/>
    <lineage>
        <taxon>Viruses</taxon>
        <taxon>Duplodnaviria</taxon>
        <taxon>Heunggongvirae</taxon>
        <taxon>Uroviricota</taxon>
        <taxon>Caudoviricetes</taxon>
        <taxon>Pantevenvirales</taxon>
        <taxon>Straboviridae</taxon>
        <taxon>Tevenvirinae</taxon>
        <taxon>Dhakavirus</taxon>
        <taxon>Dhakavirus vr5</taxon>
    </lineage>
</organism>
<dbReference type="OrthoDB" id="8172at10239"/>
<reference evidence="2 3" key="1">
    <citation type="submission" date="2014-10" db="EMBL/GenBank/DDBJ databases">
        <title>VR bacteriophages - a small but diverse group of low-temperature viruses.</title>
        <authorList>
            <person name="Kaliniene L."/>
            <person name="Meskys R."/>
            <person name="Simoliunas E."/>
            <person name="Zajanckauskaite A."/>
            <person name="Truncaite L."/>
        </authorList>
    </citation>
    <scope>NUCLEOTIDE SEQUENCE [LARGE SCALE GENOMIC DNA]</scope>
</reference>
<feature type="domain" description="AAA+ ATPase" evidence="1">
    <location>
        <begin position="102"/>
        <end position="242"/>
    </location>
</feature>
<protein>
    <recommendedName>
        <fullName evidence="1">AAA+ ATPase domain-containing protein</fullName>
    </recommendedName>
</protein>
<dbReference type="InterPro" id="IPR003593">
    <property type="entry name" value="AAA+_ATPase"/>
</dbReference>
<dbReference type="RefSeq" id="YP_009205785.1">
    <property type="nucleotide sequence ID" value="NC_028881.1"/>
</dbReference>
<keyword evidence="3" id="KW-1185">Reference proteome</keyword>
<dbReference type="EMBL" id="KP007359">
    <property type="protein sequence ID" value="AIZ01878.1"/>
    <property type="molecule type" value="Genomic_DNA"/>
</dbReference>
<dbReference type="Proteomes" id="UP000030715">
    <property type="component" value="Segment"/>
</dbReference>
<dbReference type="SUPFAM" id="SSF52540">
    <property type="entry name" value="P-loop containing nucleoside triphosphate hydrolases"/>
    <property type="match status" value="1"/>
</dbReference>
<gene>
    <name evidence="2" type="ORF">VR5_091</name>
</gene>
<evidence type="ECO:0000259" key="1">
    <source>
        <dbReference type="SMART" id="SM00382"/>
    </source>
</evidence>
<dbReference type="GeneID" id="26632396"/>
<dbReference type="Gene3D" id="3.40.50.300">
    <property type="entry name" value="P-loop containing nucleotide triphosphate hydrolases"/>
    <property type="match status" value="1"/>
</dbReference>
<evidence type="ECO:0000313" key="2">
    <source>
        <dbReference type="EMBL" id="AIZ01878.1"/>
    </source>
</evidence>
<proteinExistence type="predicted"/>